<evidence type="ECO:0000313" key="1">
    <source>
        <dbReference type="EMBL" id="PON39462.1"/>
    </source>
</evidence>
<dbReference type="Proteomes" id="UP000237105">
    <property type="component" value="Unassembled WGS sequence"/>
</dbReference>
<protein>
    <submittedName>
        <fullName evidence="1">Uncharacterized protein</fullName>
    </submittedName>
</protein>
<evidence type="ECO:0000313" key="2">
    <source>
        <dbReference type="Proteomes" id="UP000237105"/>
    </source>
</evidence>
<dbReference type="EMBL" id="JXTB01000465">
    <property type="protein sequence ID" value="PON39462.1"/>
    <property type="molecule type" value="Genomic_DNA"/>
</dbReference>
<proteinExistence type="predicted"/>
<dbReference type="AlphaFoldDB" id="A0A2P5ASF3"/>
<comment type="caution">
    <text evidence="1">The sequence shown here is derived from an EMBL/GenBank/DDBJ whole genome shotgun (WGS) entry which is preliminary data.</text>
</comment>
<gene>
    <name evidence="1" type="ORF">PanWU01x14_304950</name>
</gene>
<reference evidence="2" key="1">
    <citation type="submission" date="2016-06" db="EMBL/GenBank/DDBJ databases">
        <title>Parallel loss of symbiosis genes in relatives of nitrogen-fixing non-legume Parasponia.</title>
        <authorList>
            <person name="Van Velzen R."/>
            <person name="Holmer R."/>
            <person name="Bu F."/>
            <person name="Rutten L."/>
            <person name="Van Zeijl A."/>
            <person name="Liu W."/>
            <person name="Santuari L."/>
            <person name="Cao Q."/>
            <person name="Sharma T."/>
            <person name="Shen D."/>
            <person name="Roswanjaya Y."/>
            <person name="Wardhani T."/>
            <person name="Kalhor M.S."/>
            <person name="Jansen J."/>
            <person name="Van den Hoogen J."/>
            <person name="Gungor B."/>
            <person name="Hartog M."/>
            <person name="Hontelez J."/>
            <person name="Verver J."/>
            <person name="Yang W.-C."/>
            <person name="Schijlen E."/>
            <person name="Repin R."/>
            <person name="Schilthuizen M."/>
            <person name="Schranz E."/>
            <person name="Heidstra R."/>
            <person name="Miyata K."/>
            <person name="Fedorova E."/>
            <person name="Kohlen W."/>
            <person name="Bisseling T."/>
            <person name="Smit S."/>
            <person name="Geurts R."/>
        </authorList>
    </citation>
    <scope>NUCLEOTIDE SEQUENCE [LARGE SCALE GENOMIC DNA]</scope>
    <source>
        <strain evidence="2">cv. WU1-14</strain>
    </source>
</reference>
<accession>A0A2P5ASF3</accession>
<keyword evidence="2" id="KW-1185">Reference proteome</keyword>
<sequence length="72" mass="8174">MGELVISQVFQGLKKAVELKRDYKQVVEECMAWENDIESSLMSVAVWEKMVVSDPPEVDIDMAVAMAGLRWL</sequence>
<organism evidence="1 2">
    <name type="scientific">Parasponia andersonii</name>
    <name type="common">Sponia andersonii</name>
    <dbReference type="NCBI Taxonomy" id="3476"/>
    <lineage>
        <taxon>Eukaryota</taxon>
        <taxon>Viridiplantae</taxon>
        <taxon>Streptophyta</taxon>
        <taxon>Embryophyta</taxon>
        <taxon>Tracheophyta</taxon>
        <taxon>Spermatophyta</taxon>
        <taxon>Magnoliopsida</taxon>
        <taxon>eudicotyledons</taxon>
        <taxon>Gunneridae</taxon>
        <taxon>Pentapetalae</taxon>
        <taxon>rosids</taxon>
        <taxon>fabids</taxon>
        <taxon>Rosales</taxon>
        <taxon>Cannabaceae</taxon>
        <taxon>Parasponia</taxon>
    </lineage>
</organism>
<name>A0A2P5ASF3_PARAD</name>